<protein>
    <submittedName>
        <fullName evidence="1">Uncharacterized protein</fullName>
    </submittedName>
</protein>
<reference evidence="1 2" key="1">
    <citation type="journal article" date="2023" name="Plants (Basel)">
        <title>Bridging the Gap: Combining Genomics and Transcriptomics Approaches to Understand Stylosanthes scabra, an Orphan Legume from the Brazilian Caatinga.</title>
        <authorList>
            <person name="Ferreira-Neto J.R.C."/>
            <person name="da Silva M.D."/>
            <person name="Binneck E."/>
            <person name="de Melo N.F."/>
            <person name="da Silva R.H."/>
            <person name="de Melo A.L.T.M."/>
            <person name="Pandolfi V."/>
            <person name="Bustamante F.O."/>
            <person name="Brasileiro-Vidal A.C."/>
            <person name="Benko-Iseppon A.M."/>
        </authorList>
    </citation>
    <scope>NUCLEOTIDE SEQUENCE [LARGE SCALE GENOMIC DNA]</scope>
    <source>
        <tissue evidence="1">Leaves</tissue>
    </source>
</reference>
<name>A0ABU6TM40_9FABA</name>
<dbReference type="Proteomes" id="UP001341840">
    <property type="component" value="Unassembled WGS sequence"/>
</dbReference>
<proteinExistence type="predicted"/>
<evidence type="ECO:0000313" key="2">
    <source>
        <dbReference type="Proteomes" id="UP001341840"/>
    </source>
</evidence>
<comment type="caution">
    <text evidence="1">The sequence shown here is derived from an EMBL/GenBank/DDBJ whole genome shotgun (WGS) entry which is preliminary data.</text>
</comment>
<gene>
    <name evidence="1" type="ORF">PIB30_066660</name>
</gene>
<organism evidence="1 2">
    <name type="scientific">Stylosanthes scabra</name>
    <dbReference type="NCBI Taxonomy" id="79078"/>
    <lineage>
        <taxon>Eukaryota</taxon>
        <taxon>Viridiplantae</taxon>
        <taxon>Streptophyta</taxon>
        <taxon>Embryophyta</taxon>
        <taxon>Tracheophyta</taxon>
        <taxon>Spermatophyta</taxon>
        <taxon>Magnoliopsida</taxon>
        <taxon>eudicotyledons</taxon>
        <taxon>Gunneridae</taxon>
        <taxon>Pentapetalae</taxon>
        <taxon>rosids</taxon>
        <taxon>fabids</taxon>
        <taxon>Fabales</taxon>
        <taxon>Fabaceae</taxon>
        <taxon>Papilionoideae</taxon>
        <taxon>50 kb inversion clade</taxon>
        <taxon>dalbergioids sensu lato</taxon>
        <taxon>Dalbergieae</taxon>
        <taxon>Pterocarpus clade</taxon>
        <taxon>Stylosanthes</taxon>
    </lineage>
</organism>
<accession>A0ABU6TM40</accession>
<dbReference type="EMBL" id="JASCZI010091304">
    <property type="protein sequence ID" value="MED6149857.1"/>
    <property type="molecule type" value="Genomic_DNA"/>
</dbReference>
<sequence>MSLQEPSVNQCLHKAICPIGVCLWRETDFKGFSNERQSEDEDLSCLDLPYSHRFDEALFSLAEQGLPLRKFSLPDFRGCGYGAISCLLRKRNNLQYLGLQRTQFLND</sequence>
<keyword evidence="2" id="KW-1185">Reference proteome</keyword>
<evidence type="ECO:0000313" key="1">
    <source>
        <dbReference type="EMBL" id="MED6149857.1"/>
    </source>
</evidence>